<proteinExistence type="predicted"/>
<keyword evidence="4" id="KW-1185">Reference proteome</keyword>
<accession>A0A2N7VQS3</accession>
<organism evidence="3 4">
    <name type="scientific">Trinickia dabaoshanensis</name>
    <dbReference type="NCBI Taxonomy" id="564714"/>
    <lineage>
        <taxon>Bacteria</taxon>
        <taxon>Pseudomonadati</taxon>
        <taxon>Pseudomonadota</taxon>
        <taxon>Betaproteobacteria</taxon>
        <taxon>Burkholderiales</taxon>
        <taxon>Burkholderiaceae</taxon>
        <taxon>Trinickia</taxon>
    </lineage>
</organism>
<reference evidence="3 4" key="1">
    <citation type="submission" date="2018-01" db="EMBL/GenBank/DDBJ databases">
        <title>Whole genome analyses suggest that Burkholderia sensu lato contains two further novel genera in the rhizoxinica-symbiotica group Mycetohabitans gen. nov., and Trinickia gen. nov.: implications for the evolution of diazotrophy and nodulation in the Burkholderiaceae.</title>
        <authorList>
            <person name="Estrada-de los Santos P."/>
            <person name="Palmer M."/>
            <person name="Chavez-Ramirez B."/>
            <person name="Beukes C."/>
            <person name="Steenkamp E.T."/>
            <person name="Hirsch A.M."/>
            <person name="Manyaka P."/>
            <person name="Maluk M."/>
            <person name="Lafos M."/>
            <person name="Crook M."/>
            <person name="Gross E."/>
            <person name="Simon M.F."/>
            <person name="Bueno dos Reis Junior F."/>
            <person name="Poole P.S."/>
            <person name="Venter S.N."/>
            <person name="James E.K."/>
        </authorList>
    </citation>
    <scope>NUCLEOTIDE SEQUENCE [LARGE SCALE GENOMIC DNA]</scope>
    <source>
        <strain evidence="3 4">GIMN1.004</strain>
    </source>
</reference>
<sequence length="470" mass="46912">MKRTLIAAAVLAAASGTAFAHHVKDPYIFNATSVSENVGIEGFVRLFGCVTVSSTVGAVVNNNQGVVANVTLDPTAQSYTMGAITTTFDNRSTSVKGSGYSVGVSSSSESGSKSFAQAFQESSAYAYKNQSSSISGGGYAYSNQKSSSSSSESHQSQDASATLTASGSASLNYKYSFDNDHHGDDRHGHGSVSANGNLNLNGFESSASDNYASSNSKSANSGSGQGAAWKYHADQGSGGQAFAEQSSGGAAWSETNSKSHSAAWAYANSKDTTDVTVTGSVTNYIDTQKPGDLTATTGTGAGSGASGNIGMNVAEGVDNAQSNDASLASVDQGNVFGNAQIFSTQSSAGQATINNFMLNASLGDGSLSGVSGNVGVNIAAGVANVQNNSLAASTTNLKDGAIPLAVAMVATDDNSQSANLGFQGSISGTAMIGSNALQNATGNIGVNIAGGAGNLQHNGLAIAATNITGH</sequence>
<feature type="region of interest" description="Disordered" evidence="1">
    <location>
        <begin position="138"/>
        <end position="163"/>
    </location>
</feature>
<gene>
    <name evidence="3" type="ORF">C0Z18_14275</name>
</gene>
<dbReference type="RefSeq" id="WP_102646059.1">
    <property type="nucleotide sequence ID" value="NZ_PNYA01000011.1"/>
</dbReference>
<evidence type="ECO:0000313" key="4">
    <source>
        <dbReference type="Proteomes" id="UP000235616"/>
    </source>
</evidence>
<evidence type="ECO:0000256" key="1">
    <source>
        <dbReference type="SAM" id="MobiDB-lite"/>
    </source>
</evidence>
<protein>
    <recommendedName>
        <fullName evidence="5">Cell wall anchor protein</fullName>
    </recommendedName>
</protein>
<feature type="signal peptide" evidence="2">
    <location>
        <begin position="1"/>
        <end position="20"/>
    </location>
</feature>
<dbReference type="EMBL" id="PNYA01000011">
    <property type="protein sequence ID" value="PMS19473.1"/>
    <property type="molecule type" value="Genomic_DNA"/>
</dbReference>
<evidence type="ECO:0008006" key="5">
    <source>
        <dbReference type="Google" id="ProtNLM"/>
    </source>
</evidence>
<dbReference type="AlphaFoldDB" id="A0A2N7VQS3"/>
<feature type="chain" id="PRO_5014782683" description="Cell wall anchor protein" evidence="2">
    <location>
        <begin position="21"/>
        <end position="470"/>
    </location>
</feature>
<evidence type="ECO:0000256" key="2">
    <source>
        <dbReference type="SAM" id="SignalP"/>
    </source>
</evidence>
<feature type="compositionally biased region" description="Low complexity" evidence="1">
    <location>
        <begin position="142"/>
        <end position="163"/>
    </location>
</feature>
<keyword evidence="2" id="KW-0732">Signal</keyword>
<dbReference type="OrthoDB" id="9113307at2"/>
<feature type="compositionally biased region" description="Low complexity" evidence="1">
    <location>
        <begin position="209"/>
        <end position="228"/>
    </location>
</feature>
<evidence type="ECO:0000313" key="3">
    <source>
        <dbReference type="EMBL" id="PMS19473.1"/>
    </source>
</evidence>
<name>A0A2N7VQS3_9BURK</name>
<dbReference type="Proteomes" id="UP000235616">
    <property type="component" value="Unassembled WGS sequence"/>
</dbReference>
<feature type="region of interest" description="Disordered" evidence="1">
    <location>
        <begin position="209"/>
        <end position="233"/>
    </location>
</feature>
<comment type="caution">
    <text evidence="3">The sequence shown here is derived from an EMBL/GenBank/DDBJ whole genome shotgun (WGS) entry which is preliminary data.</text>
</comment>